<name>A0A2K1L0K1_PHYPA</name>
<dbReference type="UniPathway" id="UPA00395">
    <property type="reaction ID" value="UER00653"/>
</dbReference>
<evidence type="ECO:0000313" key="15">
    <source>
        <dbReference type="Proteomes" id="UP000006727"/>
    </source>
</evidence>
<keyword evidence="7" id="KW-0479">Metal-binding</keyword>
<evidence type="ECO:0000256" key="1">
    <source>
        <dbReference type="ARBA" id="ARBA00001756"/>
    </source>
</evidence>
<organism evidence="13">
    <name type="scientific">Physcomitrium patens</name>
    <name type="common">Spreading-leaved earth moss</name>
    <name type="synonym">Physcomitrella patens</name>
    <dbReference type="NCBI Taxonomy" id="3218"/>
    <lineage>
        <taxon>Eukaryota</taxon>
        <taxon>Viridiplantae</taxon>
        <taxon>Streptophyta</taxon>
        <taxon>Embryophyta</taxon>
        <taxon>Bryophyta</taxon>
        <taxon>Bryophytina</taxon>
        <taxon>Bryopsida</taxon>
        <taxon>Funariidae</taxon>
        <taxon>Funariales</taxon>
        <taxon>Funariaceae</taxon>
        <taxon>Physcomitrium</taxon>
    </lineage>
</organism>
<comment type="function">
    <text evidence="10">Catalyzes the conversion of allantoin (5-ureidohydantoin) to allantoate by hydrolytic cleavage of the five-member hydantoin ring. Catalyzes the first step of the ureide allantoin degradation followed by the sequential activity of AAH, UGLYAH and UAH which allows a complete purine breakdown without the intermediate generation of urea.</text>
</comment>
<dbReference type="OMA" id="SRLHVCH"/>
<dbReference type="Pfam" id="PF01979">
    <property type="entry name" value="Amidohydro_1"/>
    <property type="match status" value="1"/>
</dbReference>
<dbReference type="KEGG" id="ppp:112292847"/>
<comment type="pathway">
    <text evidence="3">Nitrogen metabolism; (S)-allantoin degradation; allantoate from (S)-allantoin: step 1/1.</text>
</comment>
<dbReference type="NCBIfam" id="TIGR03178">
    <property type="entry name" value="allantoinase"/>
    <property type="match status" value="1"/>
</dbReference>
<dbReference type="InterPro" id="IPR050138">
    <property type="entry name" value="DHOase/Allantoinase_Hydrolase"/>
</dbReference>
<evidence type="ECO:0000313" key="14">
    <source>
        <dbReference type="EnsemblPlants" id="Pp3c2_7120V3.1"/>
    </source>
</evidence>
<evidence type="ECO:0000256" key="8">
    <source>
        <dbReference type="ARBA" id="ARBA00022801"/>
    </source>
</evidence>
<comment type="catalytic activity">
    <reaction evidence="1">
        <text>(S)-allantoin + H2O = allantoate + H(+)</text>
        <dbReference type="Rhea" id="RHEA:17029"/>
        <dbReference type="ChEBI" id="CHEBI:15377"/>
        <dbReference type="ChEBI" id="CHEBI:15378"/>
        <dbReference type="ChEBI" id="CHEBI:15678"/>
        <dbReference type="ChEBI" id="CHEBI:17536"/>
        <dbReference type="EC" id="3.5.2.5"/>
    </reaction>
</comment>
<dbReference type="EnsemblPlants" id="Pp3c2_7120V3.1">
    <property type="protein sequence ID" value="Pp3c2_7120V3.1"/>
    <property type="gene ID" value="Pp3c2_7120"/>
</dbReference>
<dbReference type="PROSITE" id="PS01137">
    <property type="entry name" value="TATD_1"/>
    <property type="match status" value="1"/>
</dbReference>
<dbReference type="FunCoup" id="A0A2K1L0K1">
    <property type="interactions" value="13"/>
</dbReference>
<evidence type="ECO:0000256" key="5">
    <source>
        <dbReference type="ARBA" id="ARBA00011881"/>
    </source>
</evidence>
<dbReference type="FunFam" id="3.20.20.140:FF:000032">
    <property type="entry name" value="Allantoinase Dal1"/>
    <property type="match status" value="1"/>
</dbReference>
<dbReference type="Gramene" id="Pp3c2_7120V3.6">
    <property type="protein sequence ID" value="Pp3c2_7120V3.6"/>
    <property type="gene ID" value="Pp3c2_7120"/>
</dbReference>
<evidence type="ECO:0000256" key="7">
    <source>
        <dbReference type="ARBA" id="ARBA00022723"/>
    </source>
</evidence>
<dbReference type="SUPFAM" id="SSF51556">
    <property type="entry name" value="Metallo-dependent hydrolases"/>
    <property type="match status" value="1"/>
</dbReference>
<dbReference type="PaxDb" id="3218-PP1S7_497V6.1"/>
<sequence length="514" mass="56125">MELGDLLRPLLRGWTIPLLLFTVGYTLVYLPQIEKELDEGCSLLPDTHFVLYSKRVVTTQGIGPYSVEVEGERIVSVTKRSEAPKSLPGKPRVLDYGNAVIMPGLIDTHVHLNEPGRVEWEGFLTGTMAAAAGGITAVVDMPLNSRPTITTKEHLENKIKASKGKIFIDVGFWGGLVPEYAHNATVLEDLLDAGALGLKSFMCPSGINDFPATTAKDIQASLPVLAKYGRPILVHQEVVDPPADPAHLMQGEPVSNARSYQRYLNSRPISWETEAVRQLMEVAKDTRSGGVADGAHVHVVHLSDATNTLSIIKEAKAEGSSVTVETCAHYLAFAAEDIPEGATQYKCAPPIRDSRNRELLWKALLDGEIDMITSDHSPSTIDLKLLEEGDFLKAWGGISGIQFSLPATWTHGSARGMSIEQMSNWWSAAPAKLANLPRKGTLEFGKDADIVVWDPEASFVIDGHYPIYFKNKVTAYMGHKYSGKVITTFVRGRQVFEEGLHSPKACGSPIHPVV</sequence>
<dbReference type="InterPro" id="IPR017593">
    <property type="entry name" value="Allantoinase"/>
</dbReference>
<evidence type="ECO:0000313" key="13">
    <source>
        <dbReference type="EMBL" id="PNR59553.1"/>
    </source>
</evidence>
<dbReference type="GO" id="GO:0050897">
    <property type="term" value="F:cobalt ion binding"/>
    <property type="evidence" value="ECO:0007669"/>
    <property type="project" value="InterPro"/>
</dbReference>
<dbReference type="AlphaFoldDB" id="A0A2K1L0K1"/>
<dbReference type="GO" id="GO:0006145">
    <property type="term" value="P:purine nucleobase catabolic process"/>
    <property type="evidence" value="ECO:0000318"/>
    <property type="project" value="GO_Central"/>
</dbReference>
<protein>
    <recommendedName>
        <fullName evidence="6">allantoinase</fullName>
        <ecNumber evidence="6">3.5.2.5</ecNumber>
    </recommendedName>
</protein>
<keyword evidence="8" id="KW-0378">Hydrolase</keyword>
<dbReference type="GeneID" id="112292847"/>
<dbReference type="EMBL" id="ABEU02000002">
    <property type="protein sequence ID" value="PNR59553.1"/>
    <property type="molecule type" value="Genomic_DNA"/>
</dbReference>
<keyword evidence="9" id="KW-0862">Zinc</keyword>
<dbReference type="InterPro" id="IPR006680">
    <property type="entry name" value="Amidohydro-rel"/>
</dbReference>
<dbReference type="GO" id="GO:0004038">
    <property type="term" value="F:allantoinase activity"/>
    <property type="evidence" value="ECO:0000318"/>
    <property type="project" value="GO_Central"/>
</dbReference>
<evidence type="ECO:0000259" key="11">
    <source>
        <dbReference type="Pfam" id="PF01979"/>
    </source>
</evidence>
<dbReference type="GO" id="GO:0000256">
    <property type="term" value="P:allantoin catabolic process"/>
    <property type="evidence" value="ECO:0007669"/>
    <property type="project" value="UniProtKB-UniPathway"/>
</dbReference>
<dbReference type="InterPro" id="IPR032466">
    <property type="entry name" value="Metal_Hydrolase"/>
</dbReference>
<gene>
    <name evidence="14" type="primary">LOC112292847</name>
    <name evidence="13" type="ORF">PHYPA_002344</name>
</gene>
<evidence type="ECO:0000256" key="10">
    <source>
        <dbReference type="ARBA" id="ARBA00053421"/>
    </source>
</evidence>
<dbReference type="Pfam" id="PF24890">
    <property type="entry name" value="ALN_composite"/>
    <property type="match status" value="1"/>
</dbReference>
<dbReference type="Gramene" id="Pp3c2_7120V3.1">
    <property type="protein sequence ID" value="Pp3c2_7120V3.1"/>
    <property type="gene ID" value="Pp3c2_7120"/>
</dbReference>
<reference evidence="13 15" key="1">
    <citation type="journal article" date="2008" name="Science">
        <title>The Physcomitrella genome reveals evolutionary insights into the conquest of land by plants.</title>
        <authorList>
            <person name="Rensing S."/>
            <person name="Lang D."/>
            <person name="Zimmer A."/>
            <person name="Terry A."/>
            <person name="Salamov A."/>
            <person name="Shapiro H."/>
            <person name="Nishiyama T."/>
            <person name="Perroud P.-F."/>
            <person name="Lindquist E."/>
            <person name="Kamisugi Y."/>
            <person name="Tanahashi T."/>
            <person name="Sakakibara K."/>
            <person name="Fujita T."/>
            <person name="Oishi K."/>
            <person name="Shin-I T."/>
            <person name="Kuroki Y."/>
            <person name="Toyoda A."/>
            <person name="Suzuki Y."/>
            <person name="Hashimoto A."/>
            <person name="Yamaguchi K."/>
            <person name="Sugano A."/>
            <person name="Kohara Y."/>
            <person name="Fujiyama A."/>
            <person name="Anterola A."/>
            <person name="Aoki S."/>
            <person name="Ashton N."/>
            <person name="Barbazuk W.B."/>
            <person name="Barker E."/>
            <person name="Bennetzen J."/>
            <person name="Bezanilla M."/>
            <person name="Blankenship R."/>
            <person name="Cho S.H."/>
            <person name="Dutcher S."/>
            <person name="Estelle M."/>
            <person name="Fawcett J.A."/>
            <person name="Gundlach H."/>
            <person name="Hanada K."/>
            <person name="Heyl A."/>
            <person name="Hicks K.A."/>
            <person name="Hugh J."/>
            <person name="Lohr M."/>
            <person name="Mayer K."/>
            <person name="Melkozernov A."/>
            <person name="Murata T."/>
            <person name="Nelson D."/>
            <person name="Pils B."/>
            <person name="Prigge M."/>
            <person name="Reiss B."/>
            <person name="Renner T."/>
            <person name="Rombauts S."/>
            <person name="Rushton P."/>
            <person name="Sanderfoot A."/>
            <person name="Schween G."/>
            <person name="Shiu S.-H."/>
            <person name="Stueber K."/>
            <person name="Theodoulou F.L."/>
            <person name="Tu H."/>
            <person name="Van de Peer Y."/>
            <person name="Verrier P.J."/>
            <person name="Waters E."/>
            <person name="Wood A."/>
            <person name="Yang L."/>
            <person name="Cove D."/>
            <person name="Cuming A."/>
            <person name="Hasebe M."/>
            <person name="Lucas S."/>
            <person name="Mishler D.B."/>
            <person name="Reski R."/>
            <person name="Grigoriev I."/>
            <person name="Quatrano R.S."/>
            <person name="Boore J.L."/>
        </authorList>
    </citation>
    <scope>NUCLEOTIDE SEQUENCE [LARGE SCALE GENOMIC DNA]</scope>
    <source>
        <strain evidence="14 15">cv. Gransden 2004</strain>
    </source>
</reference>
<reference evidence="14" key="3">
    <citation type="submission" date="2020-12" db="UniProtKB">
        <authorList>
            <consortium name="EnsemblPlants"/>
        </authorList>
    </citation>
    <scope>IDENTIFICATION</scope>
</reference>
<dbReference type="InterPro" id="IPR011059">
    <property type="entry name" value="Metal-dep_hydrolase_composite"/>
</dbReference>
<keyword evidence="15" id="KW-1185">Reference proteome</keyword>
<feature type="domain" description="Amidohydrolase-related" evidence="11">
    <location>
        <begin position="100"/>
        <end position="495"/>
    </location>
</feature>
<comment type="similarity">
    <text evidence="4">Belongs to the metallo-dependent hydrolases superfamily. Allantoinase family.</text>
</comment>
<dbReference type="RefSeq" id="XP_024397507.1">
    <property type="nucleotide sequence ID" value="XM_024541739.2"/>
</dbReference>
<comment type="subunit">
    <text evidence="5">Homotetramer.</text>
</comment>
<dbReference type="InterPro" id="IPR056854">
    <property type="entry name" value="ALN_composite"/>
</dbReference>
<dbReference type="Gene3D" id="3.20.20.140">
    <property type="entry name" value="Metal-dependent hydrolases"/>
    <property type="match status" value="1"/>
</dbReference>
<reference evidence="13 15" key="2">
    <citation type="journal article" date="2018" name="Plant J.">
        <title>The Physcomitrella patens chromosome-scale assembly reveals moss genome structure and evolution.</title>
        <authorList>
            <person name="Lang D."/>
            <person name="Ullrich K.K."/>
            <person name="Murat F."/>
            <person name="Fuchs J."/>
            <person name="Jenkins J."/>
            <person name="Haas F.B."/>
            <person name="Piednoel M."/>
            <person name="Gundlach H."/>
            <person name="Van Bel M."/>
            <person name="Meyberg R."/>
            <person name="Vives C."/>
            <person name="Morata J."/>
            <person name="Symeonidi A."/>
            <person name="Hiss M."/>
            <person name="Muchero W."/>
            <person name="Kamisugi Y."/>
            <person name="Saleh O."/>
            <person name="Blanc G."/>
            <person name="Decker E.L."/>
            <person name="van Gessel N."/>
            <person name="Grimwood J."/>
            <person name="Hayes R.D."/>
            <person name="Graham S.W."/>
            <person name="Gunter L.E."/>
            <person name="McDaniel S.F."/>
            <person name="Hoernstein S.N.W."/>
            <person name="Larsson A."/>
            <person name="Li F.W."/>
            <person name="Perroud P.F."/>
            <person name="Phillips J."/>
            <person name="Ranjan P."/>
            <person name="Rokshar D.S."/>
            <person name="Rothfels C.J."/>
            <person name="Schneider L."/>
            <person name="Shu S."/>
            <person name="Stevenson D.W."/>
            <person name="Thummler F."/>
            <person name="Tillich M."/>
            <person name="Villarreal Aguilar J.C."/>
            <person name="Widiez T."/>
            <person name="Wong G.K."/>
            <person name="Wymore A."/>
            <person name="Zhang Y."/>
            <person name="Zimmer A.D."/>
            <person name="Quatrano R.S."/>
            <person name="Mayer K.F.X."/>
            <person name="Goodstein D."/>
            <person name="Casacuberta J.M."/>
            <person name="Vandepoele K."/>
            <person name="Reski R."/>
            <person name="Cuming A.C."/>
            <person name="Tuskan G.A."/>
            <person name="Maumus F."/>
            <person name="Salse J."/>
            <person name="Schmutz J."/>
            <person name="Rensing S.A."/>
        </authorList>
    </citation>
    <scope>NUCLEOTIDE SEQUENCE [LARGE SCALE GENOMIC DNA]</scope>
    <source>
        <strain evidence="14 15">cv. Gransden 2004</strain>
    </source>
</reference>
<dbReference type="EC" id="3.5.2.5" evidence="6"/>
<dbReference type="PANTHER" id="PTHR43668:SF2">
    <property type="entry name" value="ALLANTOINASE"/>
    <property type="match status" value="1"/>
</dbReference>
<evidence type="ECO:0000256" key="4">
    <source>
        <dbReference type="ARBA" id="ARBA00010368"/>
    </source>
</evidence>
<dbReference type="SUPFAM" id="SSF51338">
    <property type="entry name" value="Composite domain of metallo-dependent hydrolases"/>
    <property type="match status" value="1"/>
</dbReference>
<dbReference type="PANTHER" id="PTHR43668">
    <property type="entry name" value="ALLANTOINASE"/>
    <property type="match status" value="1"/>
</dbReference>
<evidence type="ECO:0000256" key="6">
    <source>
        <dbReference type="ARBA" id="ARBA00012863"/>
    </source>
</evidence>
<accession>A0A2K1L0K1</accession>
<evidence type="ECO:0000256" key="3">
    <source>
        <dbReference type="ARBA" id="ARBA00004968"/>
    </source>
</evidence>
<comment type="cofactor">
    <cofactor evidence="2">
        <name>Zn(2+)</name>
        <dbReference type="ChEBI" id="CHEBI:29105"/>
    </cofactor>
</comment>
<dbReference type="Proteomes" id="UP000006727">
    <property type="component" value="Chromosome 2"/>
</dbReference>
<dbReference type="STRING" id="3218.A0A2K1L0K1"/>
<proteinExistence type="inferred from homology"/>
<evidence type="ECO:0000259" key="12">
    <source>
        <dbReference type="Pfam" id="PF24890"/>
    </source>
</evidence>
<dbReference type="InterPro" id="IPR018228">
    <property type="entry name" value="DNase_TatD-rel_CS"/>
</dbReference>
<evidence type="ECO:0000256" key="9">
    <source>
        <dbReference type="ARBA" id="ARBA00022833"/>
    </source>
</evidence>
<feature type="domain" description="Allantoinase composite" evidence="12">
    <location>
        <begin position="44"/>
        <end position="99"/>
    </location>
</feature>
<dbReference type="OrthoDB" id="10258955at2759"/>
<evidence type="ECO:0000256" key="2">
    <source>
        <dbReference type="ARBA" id="ARBA00001947"/>
    </source>
</evidence>
<dbReference type="GO" id="GO:0005737">
    <property type="term" value="C:cytoplasm"/>
    <property type="evidence" value="ECO:0000318"/>
    <property type="project" value="GO_Central"/>
</dbReference>
<dbReference type="GO" id="GO:0008270">
    <property type="term" value="F:zinc ion binding"/>
    <property type="evidence" value="ECO:0007669"/>
    <property type="project" value="InterPro"/>
</dbReference>
<dbReference type="EnsemblPlants" id="Pp3c2_7120V3.6">
    <property type="protein sequence ID" value="Pp3c2_7120V3.6"/>
    <property type="gene ID" value="Pp3c2_7120"/>
</dbReference>